<dbReference type="InterPro" id="IPR008397">
    <property type="entry name" value="Alginate_lyase_dom"/>
</dbReference>
<evidence type="ECO:0000256" key="4">
    <source>
        <dbReference type="ARBA" id="ARBA00023239"/>
    </source>
</evidence>
<dbReference type="Gene3D" id="1.50.10.100">
    <property type="entry name" value="Chondroitin AC/alginate lyase"/>
    <property type="match status" value="1"/>
</dbReference>
<dbReference type="EMBL" id="FXWL01000002">
    <property type="protein sequence ID" value="SMQ76575.1"/>
    <property type="molecule type" value="Genomic_DNA"/>
</dbReference>
<evidence type="ECO:0000313" key="8">
    <source>
        <dbReference type="EMBL" id="SMQ76575.1"/>
    </source>
</evidence>
<feature type="domain" description="Alginate lyase" evidence="6">
    <location>
        <begin position="83"/>
        <end position="282"/>
    </location>
</feature>
<dbReference type="PANTHER" id="PTHR39210:SF1">
    <property type="entry name" value="HEPARIN-SULFATE LYASE"/>
    <property type="match status" value="1"/>
</dbReference>
<dbReference type="InterPro" id="IPR012480">
    <property type="entry name" value="Hepar_II_III_C"/>
</dbReference>
<dbReference type="Proteomes" id="UP000194469">
    <property type="component" value="Unassembled WGS sequence"/>
</dbReference>
<keyword evidence="4 8" id="KW-0456">Lyase</keyword>
<dbReference type="InterPro" id="IPR008929">
    <property type="entry name" value="Chondroitin_lyas"/>
</dbReference>
<organism evidence="8 9">
    <name type="scientific">Sphingopyxis terrae subsp. ummariensis</name>
    <dbReference type="NCBI Taxonomy" id="429001"/>
    <lineage>
        <taxon>Bacteria</taxon>
        <taxon>Pseudomonadati</taxon>
        <taxon>Pseudomonadota</taxon>
        <taxon>Alphaproteobacteria</taxon>
        <taxon>Sphingomonadales</taxon>
        <taxon>Sphingomonadaceae</taxon>
        <taxon>Sphingopyxis</taxon>
    </lineage>
</organism>
<dbReference type="PANTHER" id="PTHR39210">
    <property type="entry name" value="HEPARIN-SULFATE LYASE"/>
    <property type="match status" value="1"/>
</dbReference>
<dbReference type="GO" id="GO:0042597">
    <property type="term" value="C:periplasmic space"/>
    <property type="evidence" value="ECO:0007669"/>
    <property type="project" value="UniProtKB-SubCell"/>
</dbReference>
<dbReference type="Gene3D" id="2.70.98.70">
    <property type="match status" value="1"/>
</dbReference>
<protein>
    <submittedName>
        <fullName evidence="8">Alginate lyase</fullName>
    </submittedName>
</protein>
<sequence>MMRSLALLLAAAVPATAAVAAPPPSAEHTRSYAPLFAAEVEAAKRDVEASIRAGINVPVPKDPGGGFTHEQHKRNYRIIFEGGQLYRLTGDVRYRDHVRDLLLAYAKLYPTLGPHPAAANQAAGRLFWQSLNDSVFLVNAVQGYAQIRDALTPAERARIDDGAIRPMAKFLSDGSPEVIGRIHNHATWACAGVGLAGYLLGDRDLVDKALLGLDKSGKTGFLRQLDLLFSPDGYYAEGPYYQRYALMPFVVFAAAIDANEPQRKIFDYRGGIVLKAVRTAIDVTHDGYFLPINDAMPDKSLRTDELYHAVAIAYAATRDPAFLSIAEGQGHTVLTPAGEALAADVAAGKARPWPFASRLLSDGPDGKGGALVLLRDRPTATGPLLVVKNTVQGMGHGHFDRLNWLYYDETGAVVTDYGAARFLNVEAKRGGRYLPENDSWASATVAHNTLVVDEQSHFAGDWKVGEKVPTQQLASRLDGPTRYSIAAINGAYKGVAIRRALLLLDIDGLGNPLILDILRGTGGGRHRFDLPLHFSGQIIDSDIVFDRKLAERPVLGTANGYQHLWVDGVGSAADKAAGKAARLTFMQGNRFYSYHMAPPAGARFILAESGANDPEFNLRRQPVLIQRIDGTDSATFVSLLEPHGSYDASAETVVGSRARVVGLDHRRLGDADLVVITLAGGRRLAVAVADNVAADAPHSVAIDGTAHSWTGAVGRFDLAKGGAK</sequence>
<dbReference type="GeneID" id="303001664"/>
<dbReference type="AlphaFoldDB" id="A0A1Y6FNR3"/>
<keyword evidence="3" id="KW-0574">Periplasm</keyword>
<gene>
    <name evidence="8" type="ORF">SAMN06295984_2014</name>
</gene>
<keyword evidence="2 5" id="KW-0732">Signal</keyword>
<evidence type="ECO:0000313" key="9">
    <source>
        <dbReference type="Proteomes" id="UP000194469"/>
    </source>
</evidence>
<dbReference type="GO" id="GO:0016829">
    <property type="term" value="F:lyase activity"/>
    <property type="evidence" value="ECO:0007669"/>
    <property type="project" value="UniProtKB-KW"/>
</dbReference>
<evidence type="ECO:0000256" key="1">
    <source>
        <dbReference type="ARBA" id="ARBA00004418"/>
    </source>
</evidence>
<dbReference type="RefSeq" id="WP_086457036.1">
    <property type="nucleotide sequence ID" value="NZ_FXWL01000002.1"/>
</dbReference>
<evidence type="ECO:0000256" key="5">
    <source>
        <dbReference type="SAM" id="SignalP"/>
    </source>
</evidence>
<accession>A0A1Y6FNR3</accession>
<keyword evidence="9" id="KW-1185">Reference proteome</keyword>
<dbReference type="Pfam" id="PF05426">
    <property type="entry name" value="Alginate_lyase"/>
    <property type="match status" value="1"/>
</dbReference>
<evidence type="ECO:0000259" key="6">
    <source>
        <dbReference type="Pfam" id="PF05426"/>
    </source>
</evidence>
<feature type="domain" description="Heparinase II/III-like C-terminal" evidence="7">
    <location>
        <begin position="385"/>
        <end position="624"/>
    </location>
</feature>
<feature type="chain" id="PRO_5012780202" evidence="5">
    <location>
        <begin position="21"/>
        <end position="724"/>
    </location>
</feature>
<evidence type="ECO:0000259" key="7">
    <source>
        <dbReference type="Pfam" id="PF07940"/>
    </source>
</evidence>
<proteinExistence type="predicted"/>
<name>A0A1Y6FNR3_9SPHN</name>
<feature type="signal peptide" evidence="5">
    <location>
        <begin position="1"/>
        <end position="20"/>
    </location>
</feature>
<dbReference type="SUPFAM" id="SSF48230">
    <property type="entry name" value="Chondroitin AC/alginate lyase"/>
    <property type="match status" value="1"/>
</dbReference>
<reference evidence="9" key="1">
    <citation type="submission" date="2017-04" db="EMBL/GenBank/DDBJ databases">
        <authorList>
            <person name="Varghese N."/>
            <person name="Submissions S."/>
        </authorList>
    </citation>
    <scope>NUCLEOTIDE SEQUENCE [LARGE SCALE GENOMIC DNA]</scope>
    <source>
        <strain evidence="9">UI2</strain>
    </source>
</reference>
<evidence type="ECO:0000256" key="3">
    <source>
        <dbReference type="ARBA" id="ARBA00022764"/>
    </source>
</evidence>
<evidence type="ECO:0000256" key="2">
    <source>
        <dbReference type="ARBA" id="ARBA00022729"/>
    </source>
</evidence>
<dbReference type="Pfam" id="PF07940">
    <property type="entry name" value="Hepar_II_III_C"/>
    <property type="match status" value="1"/>
</dbReference>
<comment type="subcellular location">
    <subcellularLocation>
        <location evidence="1">Periplasm</location>
    </subcellularLocation>
</comment>